<evidence type="ECO:0000313" key="18">
    <source>
        <dbReference type="Proteomes" id="UP000006643"/>
    </source>
</evidence>
<dbReference type="STRING" id="403677.D0NA05"/>
<keyword evidence="18" id="KW-1185">Reference proteome</keyword>
<evidence type="ECO:0000256" key="7">
    <source>
        <dbReference type="ARBA" id="ARBA00022824"/>
    </source>
</evidence>
<dbReference type="InterPro" id="IPR026849">
    <property type="entry name" value="ATG2"/>
</dbReference>
<dbReference type="eggNOG" id="KOG0867">
    <property type="taxonomic scope" value="Eukaryota"/>
</dbReference>
<dbReference type="OrthoDB" id="18982at2759"/>
<comment type="catalytic activity">
    <reaction evidence="11">
        <text>a 1,2-diacyl-sn-glycero-3-phospho-L-serine(in) = a 1,2-diacyl-sn-glycero-3-phospho-L-serine(out)</text>
        <dbReference type="Rhea" id="RHEA:38663"/>
        <dbReference type="ChEBI" id="CHEBI:57262"/>
    </reaction>
</comment>
<dbReference type="RefSeq" id="XP_002904081.1">
    <property type="nucleotide sequence ID" value="XM_002904035.1"/>
</dbReference>
<evidence type="ECO:0000259" key="15">
    <source>
        <dbReference type="PROSITE" id="PS50404"/>
    </source>
</evidence>
<feature type="region of interest" description="Disordered" evidence="14">
    <location>
        <begin position="2203"/>
        <end position="2227"/>
    </location>
</feature>
<proteinExistence type="inferred from homology"/>
<comment type="subcellular location">
    <subcellularLocation>
        <location evidence="1">Endoplasmic reticulum membrane</location>
        <topology evidence="1">Peripheral membrane protein</topology>
    </subcellularLocation>
    <subcellularLocation>
        <location evidence="2">Preautophagosomal structure membrane</location>
        <topology evidence="2">Peripheral membrane protein</topology>
    </subcellularLocation>
</comment>
<dbReference type="GO" id="GO:0005789">
    <property type="term" value="C:endoplasmic reticulum membrane"/>
    <property type="evidence" value="ECO:0007669"/>
    <property type="project" value="UniProtKB-SubCell"/>
</dbReference>
<feature type="region of interest" description="Disordered" evidence="14">
    <location>
        <begin position="1847"/>
        <end position="1866"/>
    </location>
</feature>
<dbReference type="Pfam" id="PF13329">
    <property type="entry name" value="ATG2_CAD"/>
    <property type="match status" value="2"/>
</dbReference>
<feature type="compositionally biased region" description="Low complexity" evidence="14">
    <location>
        <begin position="2276"/>
        <end position="2287"/>
    </location>
</feature>
<evidence type="ECO:0000256" key="14">
    <source>
        <dbReference type="SAM" id="MobiDB-lite"/>
    </source>
</evidence>
<feature type="compositionally biased region" description="Acidic residues" evidence="14">
    <location>
        <begin position="2029"/>
        <end position="2050"/>
    </location>
</feature>
<dbReference type="Proteomes" id="UP000006643">
    <property type="component" value="Unassembled WGS sequence"/>
</dbReference>
<feature type="compositionally biased region" description="Basic and acidic residues" evidence="14">
    <location>
        <begin position="2207"/>
        <end position="2227"/>
    </location>
</feature>
<dbReference type="InterPro" id="IPR040079">
    <property type="entry name" value="Glutathione_S-Trfase"/>
</dbReference>
<reference evidence="18" key="1">
    <citation type="journal article" date="2009" name="Nature">
        <title>Genome sequence and analysis of the Irish potato famine pathogen Phytophthora infestans.</title>
        <authorList>
            <consortium name="The Broad Institute Genome Sequencing Platform"/>
            <person name="Haas B.J."/>
            <person name="Kamoun S."/>
            <person name="Zody M.C."/>
            <person name="Jiang R.H."/>
            <person name="Handsaker R.E."/>
            <person name="Cano L.M."/>
            <person name="Grabherr M."/>
            <person name="Kodira C.D."/>
            <person name="Raffaele S."/>
            <person name="Torto-Alalibo T."/>
            <person name="Bozkurt T.O."/>
            <person name="Ah-Fong A.M."/>
            <person name="Alvarado L."/>
            <person name="Anderson V.L."/>
            <person name="Armstrong M.R."/>
            <person name="Avrova A."/>
            <person name="Baxter L."/>
            <person name="Beynon J."/>
            <person name="Boevink P.C."/>
            <person name="Bollmann S.R."/>
            <person name="Bos J.I."/>
            <person name="Bulone V."/>
            <person name="Cai G."/>
            <person name="Cakir C."/>
            <person name="Carrington J.C."/>
            <person name="Chawner M."/>
            <person name="Conti L."/>
            <person name="Costanzo S."/>
            <person name="Ewan R."/>
            <person name="Fahlgren N."/>
            <person name="Fischbach M.A."/>
            <person name="Fugelstad J."/>
            <person name="Gilroy E.M."/>
            <person name="Gnerre S."/>
            <person name="Green P.J."/>
            <person name="Grenville-Briggs L.J."/>
            <person name="Griffith J."/>
            <person name="Grunwald N.J."/>
            <person name="Horn K."/>
            <person name="Horner N.R."/>
            <person name="Hu C.H."/>
            <person name="Huitema E."/>
            <person name="Jeong D.H."/>
            <person name="Jones A.M."/>
            <person name="Jones J.D."/>
            <person name="Jones R.W."/>
            <person name="Karlsson E.K."/>
            <person name="Kunjeti S.G."/>
            <person name="Lamour K."/>
            <person name="Liu Z."/>
            <person name="Ma L."/>
            <person name="Maclean D."/>
            <person name="Chibucos M.C."/>
            <person name="McDonald H."/>
            <person name="McWalters J."/>
            <person name="Meijer H.J."/>
            <person name="Morgan W."/>
            <person name="Morris P.F."/>
            <person name="Munro C.A."/>
            <person name="O'Neill K."/>
            <person name="Ospina-Giraldo M."/>
            <person name="Pinzon A."/>
            <person name="Pritchard L."/>
            <person name="Ramsahoye B."/>
            <person name="Ren Q."/>
            <person name="Restrepo S."/>
            <person name="Roy S."/>
            <person name="Sadanandom A."/>
            <person name="Savidor A."/>
            <person name="Schornack S."/>
            <person name="Schwartz D.C."/>
            <person name="Schumann U.D."/>
            <person name="Schwessinger B."/>
            <person name="Seyer L."/>
            <person name="Sharpe T."/>
            <person name="Silvar C."/>
            <person name="Song J."/>
            <person name="Studholme D.J."/>
            <person name="Sykes S."/>
            <person name="Thines M."/>
            <person name="van de Vondervoort P.J."/>
            <person name="Phuntumart V."/>
            <person name="Wawra S."/>
            <person name="Weide R."/>
            <person name="Win J."/>
            <person name="Young C."/>
            <person name="Zhou S."/>
            <person name="Fry W."/>
            <person name="Meyers B.C."/>
            <person name="van West P."/>
            <person name="Ristaino J."/>
            <person name="Govers F."/>
            <person name="Birch P.R."/>
            <person name="Whisson S.C."/>
            <person name="Judelson H.S."/>
            <person name="Nusbaum C."/>
        </authorList>
    </citation>
    <scope>NUCLEOTIDE SEQUENCE [LARGE SCALE GENOMIC DNA]</scope>
    <source>
        <strain evidence="18">T30-4</strain>
    </source>
</reference>
<comment type="similarity">
    <text evidence="3">Belongs to the ATG2 family.</text>
</comment>
<dbReference type="OMA" id="TVRICDY"/>
<dbReference type="SUPFAM" id="SSF52833">
    <property type="entry name" value="Thioredoxin-like"/>
    <property type="match status" value="1"/>
</dbReference>
<keyword evidence="8" id="KW-0072">Autophagy</keyword>
<dbReference type="InterPro" id="IPR004045">
    <property type="entry name" value="Glutathione_S-Trfase_N"/>
</dbReference>
<dbReference type="HOGENOM" id="CLU_228652_0_0_1"/>
<evidence type="ECO:0000256" key="3">
    <source>
        <dbReference type="ARBA" id="ARBA00009714"/>
    </source>
</evidence>
<evidence type="ECO:0000256" key="5">
    <source>
        <dbReference type="ARBA" id="ARBA00022448"/>
    </source>
</evidence>
<dbReference type="PROSITE" id="PS50405">
    <property type="entry name" value="GST_CTER"/>
    <property type="match status" value="1"/>
</dbReference>
<feature type="region of interest" description="Disordered" evidence="14">
    <location>
        <begin position="2268"/>
        <end position="2299"/>
    </location>
</feature>
<dbReference type="Gene3D" id="3.40.30.10">
    <property type="entry name" value="Glutaredoxin"/>
    <property type="match status" value="1"/>
</dbReference>
<feature type="region of interest" description="Disordered" evidence="14">
    <location>
        <begin position="2026"/>
        <end position="2130"/>
    </location>
</feature>
<dbReference type="GO" id="GO:0034045">
    <property type="term" value="C:phagophore assembly site membrane"/>
    <property type="evidence" value="ECO:0007669"/>
    <property type="project" value="UniProtKB-SubCell"/>
</dbReference>
<feature type="compositionally biased region" description="Low complexity" evidence="14">
    <location>
        <begin position="2076"/>
        <end position="2092"/>
    </location>
</feature>
<feature type="domain" description="GST N-terminal" evidence="15">
    <location>
        <begin position="1"/>
        <end position="82"/>
    </location>
</feature>
<keyword evidence="5" id="KW-0813">Transport</keyword>
<dbReference type="InParanoid" id="D0NA05"/>
<feature type="compositionally biased region" description="Polar residues" evidence="14">
    <location>
        <begin position="2053"/>
        <end position="2068"/>
    </location>
</feature>
<dbReference type="InterPro" id="IPR036282">
    <property type="entry name" value="Glutathione-S-Trfase_C_sf"/>
</dbReference>
<dbReference type="PANTHER" id="PTHR13190">
    <property type="entry name" value="AUTOPHAGY-RELATED 2, ISOFORM A"/>
    <property type="match status" value="1"/>
</dbReference>
<feature type="region of interest" description="Disordered" evidence="14">
    <location>
        <begin position="1803"/>
        <end position="1838"/>
    </location>
</feature>
<evidence type="ECO:0000256" key="11">
    <source>
        <dbReference type="ARBA" id="ARBA00024479"/>
    </source>
</evidence>
<keyword evidence="9" id="KW-0445">Lipid transport</keyword>
<keyword evidence="13" id="KW-0175">Coiled coil</keyword>
<dbReference type="InterPro" id="IPR036249">
    <property type="entry name" value="Thioredoxin-like_sf"/>
</dbReference>
<dbReference type="KEGG" id="pif:PITG_07865"/>
<dbReference type="Pfam" id="PF02798">
    <property type="entry name" value="GST_N"/>
    <property type="match status" value="1"/>
</dbReference>
<feature type="compositionally biased region" description="Acidic residues" evidence="14">
    <location>
        <begin position="863"/>
        <end position="877"/>
    </location>
</feature>
<dbReference type="FunFam" id="3.40.30.10:FF:000295">
    <property type="entry name" value="Glutathione S-transferase unclassified 1"/>
    <property type="match status" value="1"/>
</dbReference>
<evidence type="ECO:0000256" key="8">
    <source>
        <dbReference type="ARBA" id="ARBA00023006"/>
    </source>
</evidence>
<feature type="compositionally biased region" description="Basic residues" evidence="14">
    <location>
        <begin position="2289"/>
        <end position="2298"/>
    </location>
</feature>
<dbReference type="FunFam" id="1.20.1050.10:FF:000039">
    <property type="entry name" value="Glutathione S-transferase theta-1"/>
    <property type="match status" value="1"/>
</dbReference>
<feature type="region of interest" description="Disordered" evidence="14">
    <location>
        <begin position="434"/>
        <end position="461"/>
    </location>
</feature>
<evidence type="ECO:0000256" key="9">
    <source>
        <dbReference type="ARBA" id="ARBA00023055"/>
    </source>
</evidence>
<evidence type="ECO:0000259" key="16">
    <source>
        <dbReference type="PROSITE" id="PS50405"/>
    </source>
</evidence>
<dbReference type="Gene3D" id="1.20.1050.10">
    <property type="match status" value="1"/>
</dbReference>
<feature type="domain" description="GST C-terminal" evidence="16">
    <location>
        <begin position="87"/>
        <end position="222"/>
    </location>
</feature>
<gene>
    <name evidence="17" type="ORF">PITG_07865</name>
</gene>
<dbReference type="GO" id="GO:0043495">
    <property type="term" value="F:protein-membrane adaptor activity"/>
    <property type="evidence" value="ECO:0007669"/>
    <property type="project" value="TreeGrafter"/>
</dbReference>
<dbReference type="SFLD" id="SFLDG00358">
    <property type="entry name" value="Main_(cytGST)"/>
    <property type="match status" value="1"/>
</dbReference>
<dbReference type="PANTHER" id="PTHR13190:SF1">
    <property type="entry name" value="AUTOPHAGY-RELATED 2, ISOFORM A"/>
    <property type="match status" value="1"/>
</dbReference>
<sequence length="2750" mass="305273">MTIKLYANLISQPSRAAEWVLRLKKQDHELVMTEFGSPTFKSPEFLAMNPNGLIPVLQDGEFSLFEGNAIMPYLAEKLGWSDLYPTDVQAHAKVNQYLHWHHTNTRLITSKVLVPIMHAKQNIATPEEAEFVKDTPALLTKLATLMEIFLVKEFVAETDHPTVADFAAYCEFVQIELMGIFDFSKYPNVSAWMERMKKLPHHDAIHATLDSFLGSSGLKTKASSTAAAAFFLQHVVMEKSPTLTRPTFSVALFFANRGQAKVKFRFHWSKTHPLFFFQLDSENNPKLAARRRRAGRKTRHEQLLWALRSALDSDGKKKFRINYFVAANSTMQFFKQLTDPALKRLYKFVLKRMIGRFLAADELDLDQLDVHLRSGRLELCDLLLNAEVLECRALAIWGLSEWAISYANIMSESCLVEIDDIEIILVPLEKDEAQTRPSCTEPEEKEQKQDKQEKKPLAPEPVDEISQEGLDFVASWIEQVTSKIKVTLSNICLRLETGEQHNGRDVALLCKLQWAQFTDESAAEMQSVYGRSSLDHSAGMYGSQTMGAGVQSMAASTLFGISQKGIMFRGISMDLHLSSEEKDEEERWTERRRTEYSEMVLHPFLASDSNKQNYIKVKLSHYEALEAPAMDADVFFHSIRIVLQPQYFPELGKIVDAFSTDPVKLNGHQLDDRYTSTAMFQSICADRPAWLTGGDDGEDDDEGGALNLSFREFQRIEQLLLQYRQTQDELKTAQRRRSSTEEDTATTERRALFKTRKLSAAESVESIGLSDLDDEEDGFFECETGLASSIAPFGSLASSSKLGQSMYASARYSFDENESESRRDDRSQLTWSTTAQNRAARRVQSRVKVHLLECECVLLYDDLPDDEEEEEEEVEDSLSEREAEGSMTDSRFLRAPVRPTKPLPSVDGLERLEISLKDIIFSTLAYSQHSLLAFTIGKVAITEKTLPRMSLDAEEDESAMLSTCVLRFADTSPVSGRKVNLSANVSAQLRIGFKPASDDDTSSTISSLGVRVNAQPVLVEWDMYLLDRAHRLLALLEDDTSTSKRKAASTARAEAKELAKTFDMTTEKGTSLPWLAEFDASFDSAKVSLLTPEDGNQRSSRLEKAVLVTASSDERSGDVCTLRLRLQAPSREEMKEAVASKQNLSQDASQSPDESYENAAAAASLYSVEIGLPHANAVLLKSSLDRLMVLFDALLMINPIDVDSYNQMLAVAALRNRLMPSYMSMNLTLGEGTVRICDYVSLPPSPSSQGANLSAVHIAEEETLDGPEKVLFTYHFAFQTLKVFQVSQWMGQLVSRVHVLAQNTTLLEEDGRSNTVVPILYKTPFGVSKAPIFFMGVDIADQTNEMREMKVELHLSHLSLRYDVRSKWLFQMLDMLLMEYPVPIIPLDSASMSDDESTKFFEMIKCGANYDAVPLATAPKTVFTKLFVNFYDVLVDYAPLTLTSRVILVLGKVSVSSNVVTGAVMQGYKISVGDLELFLTQARAGYEEIDEVLLGNDLFLRGNAKSSKRKALKFATTYAGSGSLDAEYPSLLTFLERFGFLQIVTMDFVDVFLRVLVPPTALEVASASRGQLEEKASTASASPELSVELNLGTANIYACFDSFNTLIEVLSVWTDQLAVEQEPRDTTAYVGLDGESDPSSVSVVTNLSPAPAGGMRAIGTGASEPSAQDFSSTSSVRSERFSVDDNNGGSSRGLINILEQIDEDAFGGGKKIFPGKIVATDTEARLLRTRMDSIQREKERMVHGVEYDDQFSASELRLRYQQEERRKSAKPVRINELVIENYYSQSRVLDGDESAGAFLMEPERDQDQAQGNTSGEDSWFSSAPTNPPSVDSSPDKTAMPFNEQAARWLAPGGTTSNAGDRTPRSEVDFPLFEPVEEKAAAPQPASVSPSVGQASVDYGSDNAYDLEDDDDDVDDFDANHFPMGAFPAASKNWWGMQNLPDEVELSDLQTEETASIFSHRMDLMEDRSVAHQTFSEAGMDDGHGNSVFPNAMSMSIIDVGEDQGKEIELDFGLDGDLQSRFNRILDMDSTNDQEADDLDDENDEDDENDGDQITLQQMQQDSSVTSSPRAIPTRQASFSSSRSHPGAPSSSFGIPTASPPDQPTARWFYDDQRSDDGGPPMTGPPSRIYPHHVEIPVGGSATSLSFGEKECEDAIRSIARESAARKVEATSPIVVQHVLLRNFNICMRFFGGCDWTRDASDAVSLHPSKDSHAEDTSKEKQPDSATAKKEKLLDALLDNYVPSDGGDLFVNDSSSSLFTAAKSAPTTSFMKRDPATRTTRAASSDSTPSRKRSLKKSGRKTEEMLELVVTRIQLRLDLFNEAETQSLASHTVLALGDVELLDYISTSQIRKIICYWKSEASHPRESGSSMVRLQLITVRPGPNLCEEHRLKARLLPLRINLDQEVVKFLRQFVPTEETPAPKKRLTRQISAMPDETDDEVEITMHEGGMEMKPIGEAATAVEASLSIGAWFFQSIDIKPCKIKIDYRPNHVDYAALRAGDYLEVINLFVLEGMELVLRRVQMSGLDGWAALGENVLVSWVQDISRRQIHKCVASVSMPPLRPFVNIGAGAADLILLPMEHYGRDRRLVRGIKKGASSFLKSVTIETLNTASKVAQGTQALLEHADDVVSSSSALRRKQLKYRQAGSRIARNSRRMGGGGIRNAQDAGGGIGGRQYLAQQPASAAEGLGQAFVCLSRELARGHKIIVAFSFVEYKEDGISRIPKALIGVRNAVDPELKEDIENKFKDFRAI</sequence>
<feature type="compositionally biased region" description="Low complexity" evidence="14">
    <location>
        <begin position="1880"/>
        <end position="1891"/>
    </location>
</feature>
<dbReference type="GO" id="GO:0000045">
    <property type="term" value="P:autophagosome assembly"/>
    <property type="evidence" value="ECO:0007669"/>
    <property type="project" value="TreeGrafter"/>
</dbReference>
<dbReference type="SFLD" id="SFLDS00019">
    <property type="entry name" value="Glutathione_Transferase_(cytos"/>
    <property type="match status" value="1"/>
</dbReference>
<keyword evidence="10" id="KW-0472">Membrane</keyword>
<feature type="compositionally biased region" description="Polar residues" evidence="14">
    <location>
        <begin position="1808"/>
        <end position="1832"/>
    </location>
</feature>
<dbReference type="GO" id="GO:0006869">
    <property type="term" value="P:lipid transport"/>
    <property type="evidence" value="ECO:0007669"/>
    <property type="project" value="UniProtKB-KW"/>
</dbReference>
<dbReference type="GO" id="GO:0016740">
    <property type="term" value="F:transferase activity"/>
    <property type="evidence" value="ECO:0007669"/>
    <property type="project" value="UniProtKB-KW"/>
</dbReference>
<dbReference type="PROSITE" id="PS50404">
    <property type="entry name" value="GST_NTER"/>
    <property type="match status" value="1"/>
</dbReference>
<evidence type="ECO:0000256" key="10">
    <source>
        <dbReference type="ARBA" id="ARBA00023136"/>
    </source>
</evidence>
<dbReference type="GO" id="GO:0061709">
    <property type="term" value="P:reticulophagy"/>
    <property type="evidence" value="ECO:0007669"/>
    <property type="project" value="TreeGrafter"/>
</dbReference>
<keyword evidence="7" id="KW-0256">Endoplasmic reticulum</keyword>
<feature type="region of interest" description="Disordered" evidence="14">
    <location>
        <begin position="1661"/>
        <end position="1685"/>
    </location>
</feature>
<accession>D0NA05</accession>
<dbReference type="GeneID" id="9462310"/>
<protein>
    <recommendedName>
        <fullName evidence="4">Autophagy-related protein 2</fullName>
    </recommendedName>
</protein>
<feature type="coiled-coil region" evidence="13">
    <location>
        <begin position="716"/>
        <end position="743"/>
    </location>
</feature>
<dbReference type="GO" id="GO:0061908">
    <property type="term" value="C:phagophore"/>
    <property type="evidence" value="ECO:0007669"/>
    <property type="project" value="TreeGrafter"/>
</dbReference>
<dbReference type="InterPro" id="IPR010987">
    <property type="entry name" value="Glutathione-S-Trfase_C-like"/>
</dbReference>
<evidence type="ECO:0000256" key="6">
    <source>
        <dbReference type="ARBA" id="ARBA00022679"/>
    </source>
</evidence>
<feature type="region of interest" description="Disordered" evidence="14">
    <location>
        <begin position="863"/>
        <end position="890"/>
    </location>
</feature>
<dbReference type="GO" id="GO:0032266">
    <property type="term" value="F:phosphatidylinositol-3-phosphate binding"/>
    <property type="evidence" value="ECO:0007669"/>
    <property type="project" value="TreeGrafter"/>
</dbReference>
<evidence type="ECO:0000256" key="13">
    <source>
        <dbReference type="SAM" id="Coils"/>
    </source>
</evidence>
<evidence type="ECO:0000256" key="1">
    <source>
        <dbReference type="ARBA" id="ARBA00004406"/>
    </source>
</evidence>
<evidence type="ECO:0000256" key="4">
    <source>
        <dbReference type="ARBA" id="ARBA00018070"/>
    </source>
</evidence>
<evidence type="ECO:0000256" key="12">
    <source>
        <dbReference type="ARBA" id="ARBA00024615"/>
    </source>
</evidence>
<evidence type="ECO:0000256" key="2">
    <source>
        <dbReference type="ARBA" id="ARBA00004623"/>
    </source>
</evidence>
<dbReference type="GO" id="GO:0034727">
    <property type="term" value="P:piecemeal microautophagy of the nucleus"/>
    <property type="evidence" value="ECO:0007669"/>
    <property type="project" value="TreeGrafter"/>
</dbReference>
<dbReference type="VEuPathDB" id="FungiDB:PITG_07865"/>
<comment type="catalytic activity">
    <reaction evidence="12">
        <text>a 1,2-diacyl-sn-glycero-3-phosphoethanolamine(in) = a 1,2-diacyl-sn-glycero-3-phosphoethanolamine(out)</text>
        <dbReference type="Rhea" id="RHEA:38895"/>
        <dbReference type="ChEBI" id="CHEBI:64612"/>
    </reaction>
</comment>
<feature type="region of interest" description="Disordered" evidence="14">
    <location>
        <begin position="1877"/>
        <end position="1903"/>
    </location>
</feature>
<feature type="compositionally biased region" description="Basic and acidic residues" evidence="14">
    <location>
        <begin position="445"/>
        <end position="457"/>
    </location>
</feature>
<organism evidence="17 18">
    <name type="scientific">Phytophthora infestans (strain T30-4)</name>
    <name type="common">Potato late blight agent</name>
    <dbReference type="NCBI Taxonomy" id="403677"/>
    <lineage>
        <taxon>Eukaryota</taxon>
        <taxon>Sar</taxon>
        <taxon>Stramenopiles</taxon>
        <taxon>Oomycota</taxon>
        <taxon>Peronosporomycetes</taxon>
        <taxon>Peronosporales</taxon>
        <taxon>Peronosporaceae</taxon>
        <taxon>Phytophthora</taxon>
    </lineage>
</organism>
<name>D0NA05_PHYIT</name>
<keyword evidence="6" id="KW-0808">Transferase</keyword>
<evidence type="ECO:0000313" key="17">
    <source>
        <dbReference type="EMBL" id="EEY54259.1"/>
    </source>
</evidence>
<dbReference type="EMBL" id="DS028129">
    <property type="protein sequence ID" value="EEY54259.1"/>
    <property type="molecule type" value="Genomic_DNA"/>
</dbReference>
<dbReference type="GO" id="GO:0061723">
    <property type="term" value="P:glycophagy"/>
    <property type="evidence" value="ECO:0007669"/>
    <property type="project" value="TreeGrafter"/>
</dbReference>
<dbReference type="GO" id="GO:0000422">
    <property type="term" value="P:autophagy of mitochondrion"/>
    <property type="evidence" value="ECO:0007669"/>
    <property type="project" value="TreeGrafter"/>
</dbReference>
<dbReference type="eggNOG" id="KOG2993">
    <property type="taxonomic scope" value="Eukaryota"/>
</dbReference>
<dbReference type="SUPFAM" id="SSF47616">
    <property type="entry name" value="GST C-terminal domain-like"/>
    <property type="match status" value="1"/>
</dbReference>
<dbReference type="CDD" id="cd00570">
    <property type="entry name" value="GST_N_family"/>
    <property type="match status" value="1"/>
</dbReference>